<evidence type="ECO:0000256" key="1">
    <source>
        <dbReference type="SAM" id="Phobius"/>
    </source>
</evidence>
<reference evidence="3" key="2">
    <citation type="journal article" date="2016" name="Sci. Rep.">
        <title>Dictyocaulus viviparus genome, variome and transcriptome elucidate lungworm biology and support future intervention.</title>
        <authorList>
            <person name="McNulty S.N."/>
            <person name="Strube C."/>
            <person name="Rosa B.A."/>
            <person name="Martin J.C."/>
            <person name="Tyagi R."/>
            <person name="Choi Y.J."/>
            <person name="Wang Q."/>
            <person name="Hallsworth Pepin K."/>
            <person name="Zhang X."/>
            <person name="Ozersky P."/>
            <person name="Wilson R.K."/>
            <person name="Sternberg P.W."/>
            <person name="Gasser R.B."/>
            <person name="Mitreva M."/>
        </authorList>
    </citation>
    <scope>NUCLEOTIDE SEQUENCE [LARGE SCALE GENOMIC DNA]</scope>
    <source>
        <strain evidence="3">HannoverDv2000</strain>
    </source>
</reference>
<reference evidence="2 3" key="1">
    <citation type="submission" date="2013-11" db="EMBL/GenBank/DDBJ databases">
        <title>Draft genome of the bovine lungworm Dictyocaulus viviparus.</title>
        <authorList>
            <person name="Mitreva M."/>
        </authorList>
    </citation>
    <scope>NUCLEOTIDE SEQUENCE [LARGE SCALE GENOMIC DNA]</scope>
    <source>
        <strain evidence="2 3">HannoverDv2000</strain>
    </source>
</reference>
<dbReference type="AlphaFoldDB" id="A0A0D8XHP4"/>
<sequence length="85" mass="9561">MVADNSNLMSLLNDRVLIVKAEEEVFEVGIGLCLFCFIIPMVVIAVLEVLMVIECDIGVEHPELTRLVLKPRITNPAELEAKRQR</sequence>
<evidence type="ECO:0000313" key="3">
    <source>
        <dbReference type="Proteomes" id="UP000053766"/>
    </source>
</evidence>
<keyword evidence="3" id="KW-1185">Reference proteome</keyword>
<organism evidence="2 3">
    <name type="scientific">Dictyocaulus viviparus</name>
    <name type="common">Bovine lungworm</name>
    <dbReference type="NCBI Taxonomy" id="29172"/>
    <lineage>
        <taxon>Eukaryota</taxon>
        <taxon>Metazoa</taxon>
        <taxon>Ecdysozoa</taxon>
        <taxon>Nematoda</taxon>
        <taxon>Chromadorea</taxon>
        <taxon>Rhabditida</taxon>
        <taxon>Rhabditina</taxon>
        <taxon>Rhabditomorpha</taxon>
        <taxon>Strongyloidea</taxon>
        <taxon>Metastrongylidae</taxon>
        <taxon>Dictyocaulus</taxon>
    </lineage>
</organism>
<proteinExistence type="predicted"/>
<keyword evidence="1" id="KW-1133">Transmembrane helix</keyword>
<evidence type="ECO:0000313" key="2">
    <source>
        <dbReference type="EMBL" id="KJH41856.1"/>
    </source>
</evidence>
<accession>A0A0D8XHP4</accession>
<keyword evidence="1" id="KW-0472">Membrane</keyword>
<name>A0A0D8XHP4_DICVI</name>
<dbReference type="EMBL" id="KN716747">
    <property type="protein sequence ID" value="KJH41856.1"/>
    <property type="molecule type" value="Genomic_DNA"/>
</dbReference>
<keyword evidence="1" id="KW-0812">Transmembrane</keyword>
<feature type="transmembrane region" description="Helical" evidence="1">
    <location>
        <begin position="28"/>
        <end position="53"/>
    </location>
</feature>
<protein>
    <submittedName>
        <fullName evidence="2">Uncharacterized protein</fullName>
    </submittedName>
</protein>
<dbReference type="Proteomes" id="UP000053766">
    <property type="component" value="Unassembled WGS sequence"/>
</dbReference>
<gene>
    <name evidence="2" type="ORF">DICVIV_12163</name>
</gene>